<dbReference type="EMBL" id="JALLAZ020000090">
    <property type="protein sequence ID" value="KAL3804282.1"/>
    <property type="molecule type" value="Genomic_DNA"/>
</dbReference>
<evidence type="ECO:0000313" key="4">
    <source>
        <dbReference type="Proteomes" id="UP001530315"/>
    </source>
</evidence>
<reference evidence="3 4" key="1">
    <citation type="submission" date="2024-10" db="EMBL/GenBank/DDBJ databases">
        <title>Updated reference genomes for cyclostephanoid diatoms.</title>
        <authorList>
            <person name="Roberts W.R."/>
            <person name="Alverson A.J."/>
        </authorList>
    </citation>
    <scope>NUCLEOTIDE SEQUENCE [LARGE SCALE GENOMIC DNA]</scope>
    <source>
        <strain evidence="3 4">AJA276-08</strain>
    </source>
</reference>
<protein>
    <submittedName>
        <fullName evidence="3">Uncharacterized protein</fullName>
    </submittedName>
</protein>
<sequence length="299" mass="33910">MASSKIVCLILVLMAVSCALVDGALAWGTFLGADWLIGEGECGVRGGMGRCAWHFYILDKNYVRSLTSTFSLVRDIAEYMRNDLSVYIKNTQRICTMDVEKLCLNGRYVTALTSAYTDWTAQYYKRHSYTHWAEVPLGFGAEADACLRHEFDQYKSGAKRLIPKCVEWIEKTEGQFEKLCDREKGDDKREAFVVFSIVVATTVCGLLGYFFGLFLKERDDLFSYQNRNENRKIMIIICAAISLPALVILWACPKLLFLVIGAFWIGRGVQYYIQKKEDRPYSSVPMFESGLVFAAVPIS</sequence>
<keyword evidence="1" id="KW-0472">Membrane</keyword>
<evidence type="ECO:0000313" key="3">
    <source>
        <dbReference type="EMBL" id="KAL3804282.1"/>
    </source>
</evidence>
<proteinExistence type="predicted"/>
<feature type="chain" id="PRO_5044841453" evidence="2">
    <location>
        <begin position="27"/>
        <end position="299"/>
    </location>
</feature>
<gene>
    <name evidence="3" type="ORF">ACHAW5_005880</name>
</gene>
<keyword evidence="2" id="KW-0732">Signal</keyword>
<dbReference type="AlphaFoldDB" id="A0ABD3QVB5"/>
<feature type="transmembrane region" description="Helical" evidence="1">
    <location>
        <begin position="191"/>
        <end position="212"/>
    </location>
</feature>
<keyword evidence="1" id="KW-0812">Transmembrane</keyword>
<keyword evidence="4" id="KW-1185">Reference proteome</keyword>
<comment type="caution">
    <text evidence="3">The sequence shown here is derived from an EMBL/GenBank/DDBJ whole genome shotgun (WGS) entry which is preliminary data.</text>
</comment>
<feature type="signal peptide" evidence="2">
    <location>
        <begin position="1"/>
        <end position="26"/>
    </location>
</feature>
<dbReference type="PROSITE" id="PS51257">
    <property type="entry name" value="PROKAR_LIPOPROTEIN"/>
    <property type="match status" value="1"/>
</dbReference>
<evidence type="ECO:0000256" key="2">
    <source>
        <dbReference type="SAM" id="SignalP"/>
    </source>
</evidence>
<feature type="transmembrane region" description="Helical" evidence="1">
    <location>
        <begin position="233"/>
        <end position="250"/>
    </location>
</feature>
<name>A0ABD3QVB5_9STRA</name>
<organism evidence="3 4">
    <name type="scientific">Stephanodiscus triporus</name>
    <dbReference type="NCBI Taxonomy" id="2934178"/>
    <lineage>
        <taxon>Eukaryota</taxon>
        <taxon>Sar</taxon>
        <taxon>Stramenopiles</taxon>
        <taxon>Ochrophyta</taxon>
        <taxon>Bacillariophyta</taxon>
        <taxon>Coscinodiscophyceae</taxon>
        <taxon>Thalassiosirophycidae</taxon>
        <taxon>Stephanodiscales</taxon>
        <taxon>Stephanodiscaceae</taxon>
        <taxon>Stephanodiscus</taxon>
    </lineage>
</organism>
<keyword evidence="1" id="KW-1133">Transmembrane helix</keyword>
<evidence type="ECO:0000256" key="1">
    <source>
        <dbReference type="SAM" id="Phobius"/>
    </source>
</evidence>
<dbReference type="Proteomes" id="UP001530315">
    <property type="component" value="Unassembled WGS sequence"/>
</dbReference>
<accession>A0ABD3QVB5</accession>